<feature type="compositionally biased region" description="Basic and acidic residues" evidence="1">
    <location>
        <begin position="55"/>
        <end position="72"/>
    </location>
</feature>
<gene>
    <name evidence="4" type="ORF">QYB97_17560</name>
</gene>
<feature type="transmembrane region" description="Helical" evidence="2">
    <location>
        <begin position="21"/>
        <end position="39"/>
    </location>
</feature>
<sequence length="217" mass="23428">MGRKEYRSRFEKRKQNRALNIAIGVVLLLIVVVGASIFINGGSSQPSSSSANNSTEKKDQSSGDKGSKKNDDSSIAVEDNNDSEAADANQDAAKKEEKDKEAAEKQKEKEAADKEKADDEKSKGGPEGPWDAVGTSQTGEHTKSYDKGSADWSEQTKALSYASGIPEDQMTILWLGNGGAPDQSVGRVLSKADGSRYEVQLKWEDGQGWKPTSVKKQ</sequence>
<feature type="compositionally biased region" description="Basic and acidic residues" evidence="1">
    <location>
        <begin position="92"/>
        <end position="124"/>
    </location>
</feature>
<evidence type="ECO:0000313" key="4">
    <source>
        <dbReference type="EMBL" id="MDN4526295.1"/>
    </source>
</evidence>
<keyword evidence="2" id="KW-0812">Transmembrane</keyword>
<protein>
    <submittedName>
        <fullName evidence="4">DUF1510 family protein</fullName>
    </submittedName>
</protein>
<keyword evidence="5" id="KW-1185">Reference proteome</keyword>
<keyword evidence="2" id="KW-1133">Transmembrane helix</keyword>
<evidence type="ECO:0000313" key="5">
    <source>
        <dbReference type="Proteomes" id="UP001172721"/>
    </source>
</evidence>
<feature type="domain" description="DUF1510" evidence="3">
    <location>
        <begin position="128"/>
        <end position="216"/>
    </location>
</feature>
<feature type="region of interest" description="Disordered" evidence="1">
    <location>
        <begin position="42"/>
        <end position="154"/>
    </location>
</feature>
<evidence type="ECO:0000256" key="1">
    <source>
        <dbReference type="SAM" id="MobiDB-lite"/>
    </source>
</evidence>
<reference evidence="4" key="1">
    <citation type="submission" date="2023-07" db="EMBL/GenBank/DDBJ databases">
        <title>Fictibacillus sp. isolated from freshwater pond.</title>
        <authorList>
            <person name="Kirdat K."/>
            <person name="Bhat A."/>
            <person name="Mourya A."/>
            <person name="Yadav A."/>
        </authorList>
    </citation>
    <scope>NUCLEOTIDE SEQUENCE</scope>
    <source>
        <strain evidence="4">NE201</strain>
    </source>
</reference>
<feature type="compositionally biased region" description="Basic and acidic residues" evidence="1">
    <location>
        <begin position="140"/>
        <end position="149"/>
    </location>
</feature>
<dbReference type="EMBL" id="JAUHTR010000010">
    <property type="protein sequence ID" value="MDN4526295.1"/>
    <property type="molecule type" value="Genomic_DNA"/>
</dbReference>
<dbReference type="InterPro" id="IPR009988">
    <property type="entry name" value="DUF1510"/>
</dbReference>
<keyword evidence="2" id="KW-0472">Membrane</keyword>
<name>A0ABT8I0Q5_9BACL</name>
<comment type="caution">
    <text evidence="4">The sequence shown here is derived from an EMBL/GenBank/DDBJ whole genome shotgun (WGS) entry which is preliminary data.</text>
</comment>
<evidence type="ECO:0000259" key="3">
    <source>
        <dbReference type="Pfam" id="PF07423"/>
    </source>
</evidence>
<dbReference type="Proteomes" id="UP001172721">
    <property type="component" value="Unassembled WGS sequence"/>
</dbReference>
<dbReference type="RefSeq" id="WP_301167321.1">
    <property type="nucleotide sequence ID" value="NZ_JAUHTR010000010.1"/>
</dbReference>
<dbReference type="Pfam" id="PF07423">
    <property type="entry name" value="DUF1510"/>
    <property type="match status" value="1"/>
</dbReference>
<evidence type="ECO:0000256" key="2">
    <source>
        <dbReference type="SAM" id="Phobius"/>
    </source>
</evidence>
<feature type="compositionally biased region" description="Low complexity" evidence="1">
    <location>
        <begin position="42"/>
        <end position="54"/>
    </location>
</feature>
<organism evidence="4 5">
    <name type="scientific">Fictibacillus fluitans</name>
    <dbReference type="NCBI Taxonomy" id="3058422"/>
    <lineage>
        <taxon>Bacteria</taxon>
        <taxon>Bacillati</taxon>
        <taxon>Bacillota</taxon>
        <taxon>Bacilli</taxon>
        <taxon>Bacillales</taxon>
        <taxon>Fictibacillaceae</taxon>
        <taxon>Fictibacillus</taxon>
    </lineage>
</organism>
<accession>A0ABT8I0Q5</accession>
<proteinExistence type="predicted"/>